<accession>A0A3N4MT67</accession>
<keyword evidence="3" id="KW-1185">Reference proteome</keyword>
<keyword evidence="1" id="KW-0472">Membrane</keyword>
<keyword evidence="1" id="KW-0812">Transmembrane</keyword>
<organism evidence="2 3">
    <name type="scientific">Chitinophaga barathri</name>
    <dbReference type="NCBI Taxonomy" id="1647451"/>
    <lineage>
        <taxon>Bacteria</taxon>
        <taxon>Pseudomonadati</taxon>
        <taxon>Bacteroidota</taxon>
        <taxon>Chitinophagia</taxon>
        <taxon>Chitinophagales</taxon>
        <taxon>Chitinophagaceae</taxon>
        <taxon>Chitinophaga</taxon>
    </lineage>
</organism>
<comment type="caution">
    <text evidence="2">The sequence shown here is derived from an EMBL/GenBank/DDBJ whole genome shotgun (WGS) entry which is preliminary data.</text>
</comment>
<evidence type="ECO:0000256" key="1">
    <source>
        <dbReference type="SAM" id="Phobius"/>
    </source>
</evidence>
<evidence type="ECO:0000313" key="2">
    <source>
        <dbReference type="EMBL" id="RPD43340.1"/>
    </source>
</evidence>
<dbReference type="EMBL" id="RMBX01000001">
    <property type="protein sequence ID" value="RPD43340.1"/>
    <property type="molecule type" value="Genomic_DNA"/>
</dbReference>
<dbReference type="InterPro" id="IPR025408">
    <property type="entry name" value="DUF4134"/>
</dbReference>
<reference evidence="3" key="1">
    <citation type="submission" date="2018-11" db="EMBL/GenBank/DDBJ databases">
        <title>Chitinophaga lutea sp.nov., isolate from arsenic contaminated soil.</title>
        <authorList>
            <person name="Zong Y."/>
        </authorList>
    </citation>
    <scope>NUCLEOTIDE SEQUENCE [LARGE SCALE GENOMIC DNA]</scope>
    <source>
        <strain evidence="3">YLT18</strain>
    </source>
</reference>
<dbReference type="Pfam" id="PF13572">
    <property type="entry name" value="DUF4134"/>
    <property type="match status" value="1"/>
</dbReference>
<proteinExistence type="predicted"/>
<keyword evidence="1" id="KW-1133">Transmembrane helix</keyword>
<sequence>MVLLAGVDVVAQQQPNAGTALNNANTSIRTYFTTASQIMYACGGIVGLVGAIKVYSKWNEGDNNTGKIAAAWFSSCIFLVLIGVAIKTFFGIS</sequence>
<dbReference type="Proteomes" id="UP000279089">
    <property type="component" value="Unassembled WGS sequence"/>
</dbReference>
<evidence type="ECO:0000313" key="3">
    <source>
        <dbReference type="Proteomes" id="UP000279089"/>
    </source>
</evidence>
<gene>
    <name evidence="2" type="ORF">EG028_02060</name>
</gene>
<dbReference type="OrthoDB" id="1029065at2"/>
<dbReference type="AlphaFoldDB" id="A0A3N4MT67"/>
<feature type="transmembrane region" description="Helical" evidence="1">
    <location>
        <begin position="68"/>
        <end position="90"/>
    </location>
</feature>
<name>A0A3N4MT67_9BACT</name>
<protein>
    <submittedName>
        <fullName evidence="2">DUF4134 domain-containing protein</fullName>
    </submittedName>
</protein>
<feature type="transmembrane region" description="Helical" evidence="1">
    <location>
        <begin position="38"/>
        <end position="56"/>
    </location>
</feature>